<proteinExistence type="predicted"/>
<evidence type="ECO:0000313" key="2">
    <source>
        <dbReference type="EMBL" id="KAK9274634.1"/>
    </source>
</evidence>
<reference evidence="2 3" key="1">
    <citation type="journal article" date="2024" name="Plant J.">
        <title>Genome sequences and population genomics reveal climatic adaptation and genomic divergence between two closely related sweetgum species.</title>
        <authorList>
            <person name="Xu W.Q."/>
            <person name="Ren C.Q."/>
            <person name="Zhang X.Y."/>
            <person name="Comes H.P."/>
            <person name="Liu X.H."/>
            <person name="Li Y.G."/>
            <person name="Kettle C.J."/>
            <person name="Jalonen R."/>
            <person name="Gaisberger H."/>
            <person name="Ma Y.Z."/>
            <person name="Qiu Y.X."/>
        </authorList>
    </citation>
    <scope>NUCLEOTIDE SEQUENCE [LARGE SCALE GENOMIC DNA]</scope>
    <source>
        <strain evidence="2">Hangzhou</strain>
    </source>
</reference>
<dbReference type="Proteomes" id="UP001415857">
    <property type="component" value="Unassembled WGS sequence"/>
</dbReference>
<feature type="transmembrane region" description="Helical" evidence="1">
    <location>
        <begin position="149"/>
        <end position="174"/>
    </location>
</feature>
<keyword evidence="3" id="KW-1185">Reference proteome</keyword>
<accession>A0AAP0RBR9</accession>
<protein>
    <submittedName>
        <fullName evidence="2">Uncharacterized protein</fullName>
    </submittedName>
</protein>
<gene>
    <name evidence="2" type="ORF">L1049_021885</name>
</gene>
<comment type="caution">
    <text evidence="2">The sequence shown here is derived from an EMBL/GenBank/DDBJ whole genome shotgun (WGS) entry which is preliminary data.</text>
</comment>
<sequence>MAEESLIYGMKMKWPPCLADLCNNCCLYVYATCGVGWVRELMKLQRPPRRKKRRDLAFAVTTHPYFASTIAAAISGKTLQHRRRRRKGIQTNPPHRATVSRQLFNLFFTTGRNPKSAILLELMVEEQEEDDGDDETHRKNKEKYQLSTFMTSLTAALSPTVAMITAGCCPAVIFGHSLAKEKRKTKVQGPLRVVFPTE</sequence>
<evidence type="ECO:0000256" key="1">
    <source>
        <dbReference type="SAM" id="Phobius"/>
    </source>
</evidence>
<dbReference type="AlphaFoldDB" id="A0AAP0RBR9"/>
<keyword evidence="1" id="KW-1133">Transmembrane helix</keyword>
<organism evidence="2 3">
    <name type="scientific">Liquidambar formosana</name>
    <name type="common">Formosan gum</name>
    <dbReference type="NCBI Taxonomy" id="63359"/>
    <lineage>
        <taxon>Eukaryota</taxon>
        <taxon>Viridiplantae</taxon>
        <taxon>Streptophyta</taxon>
        <taxon>Embryophyta</taxon>
        <taxon>Tracheophyta</taxon>
        <taxon>Spermatophyta</taxon>
        <taxon>Magnoliopsida</taxon>
        <taxon>eudicotyledons</taxon>
        <taxon>Gunneridae</taxon>
        <taxon>Pentapetalae</taxon>
        <taxon>Saxifragales</taxon>
        <taxon>Altingiaceae</taxon>
        <taxon>Liquidambar</taxon>
    </lineage>
</organism>
<dbReference type="EMBL" id="JBBPBK010000011">
    <property type="protein sequence ID" value="KAK9274634.1"/>
    <property type="molecule type" value="Genomic_DNA"/>
</dbReference>
<evidence type="ECO:0000313" key="3">
    <source>
        <dbReference type="Proteomes" id="UP001415857"/>
    </source>
</evidence>
<keyword evidence="1" id="KW-0472">Membrane</keyword>
<name>A0AAP0RBR9_LIQFO</name>
<keyword evidence="1" id="KW-0812">Transmembrane</keyword>